<organism evidence="2 3">
    <name type="scientific">Mycolicibacterium monacense</name>
    <name type="common">Mycobacterium monacense</name>
    <dbReference type="NCBI Taxonomy" id="85693"/>
    <lineage>
        <taxon>Bacteria</taxon>
        <taxon>Bacillati</taxon>
        <taxon>Actinomycetota</taxon>
        <taxon>Actinomycetes</taxon>
        <taxon>Mycobacteriales</taxon>
        <taxon>Mycobacteriaceae</taxon>
        <taxon>Mycolicibacterium</taxon>
    </lineage>
</organism>
<protein>
    <submittedName>
        <fullName evidence="2">Uncharacterized protein</fullName>
    </submittedName>
</protein>
<evidence type="ECO:0000313" key="2">
    <source>
        <dbReference type="EMBL" id="BBZ64519.1"/>
    </source>
</evidence>
<dbReference type="EMBL" id="AP022617">
    <property type="protein sequence ID" value="BBZ64519.1"/>
    <property type="molecule type" value="Genomic_DNA"/>
</dbReference>
<evidence type="ECO:0000256" key="1">
    <source>
        <dbReference type="SAM" id="MobiDB-lite"/>
    </source>
</evidence>
<feature type="region of interest" description="Disordered" evidence="1">
    <location>
        <begin position="1"/>
        <end position="26"/>
    </location>
</feature>
<name>A0AAD1J0V6_MYCMB</name>
<dbReference type="Proteomes" id="UP000466039">
    <property type="component" value="Chromosome"/>
</dbReference>
<accession>A0AAD1J0V6</accession>
<dbReference type="AlphaFoldDB" id="A0AAD1J0V6"/>
<proteinExistence type="predicted"/>
<reference evidence="2 3" key="1">
    <citation type="journal article" date="2019" name="Emerg. Microbes Infect.">
        <title>Comprehensive subspecies identification of 175 nontuberculous mycobacteria species based on 7547 genomic profiles.</title>
        <authorList>
            <person name="Matsumoto Y."/>
            <person name="Kinjo T."/>
            <person name="Motooka D."/>
            <person name="Nabeya D."/>
            <person name="Jung N."/>
            <person name="Uechi K."/>
            <person name="Horii T."/>
            <person name="Iida T."/>
            <person name="Fujita J."/>
            <person name="Nakamura S."/>
        </authorList>
    </citation>
    <scope>NUCLEOTIDE SEQUENCE [LARGE SCALE GENOMIC DNA]</scope>
    <source>
        <strain evidence="2 3">JCM 15658</strain>
    </source>
</reference>
<dbReference type="RefSeq" id="WP_133056651.1">
    <property type="nucleotide sequence ID" value="NZ_AP022617.1"/>
</dbReference>
<sequence>MSPGDASGESPALEGDGALPTREELDLETKRGKLVRNVRDAMAALPVHFSSQTYIEGLEAGDLFSLNSMLGGSIEIQVVQTLNRLRAVWDPDEEWEEYAFIRSSQTFPDVRLVTNSAQLIAQGDQFGMGIELKGWYLLSREGEPSFRYTVTRDACDIHDLLVVVPWHLKNVLSGEPTVYKPFVESARFAADMRNHYWSVGRRAKDKARGAEKADNYYEITPPAGATPYPPPRMNIADHANTDGGKNFGRVARSEGLMDGYVLETLSTAVSGIEARHWVGFFKTYAESSQRDELHARIARQLARDRLAQNIDNDDLQGMLREWISRLPLAGDEADSD</sequence>
<keyword evidence="3" id="KW-1185">Reference proteome</keyword>
<evidence type="ECO:0000313" key="3">
    <source>
        <dbReference type="Proteomes" id="UP000466039"/>
    </source>
</evidence>
<gene>
    <name evidence="2" type="ORF">MMON_58200</name>
</gene>